<proteinExistence type="inferred from homology"/>
<evidence type="ECO:0000256" key="2">
    <source>
        <dbReference type="RuleBase" id="RU000363"/>
    </source>
</evidence>
<dbReference type="PRINTS" id="PR00080">
    <property type="entry name" value="SDRFAMILY"/>
</dbReference>
<dbReference type="PANTHER" id="PTHR43157:SF31">
    <property type="entry name" value="PHOSPHATIDYLINOSITOL-GLYCAN BIOSYNTHESIS CLASS F PROTEIN"/>
    <property type="match status" value="1"/>
</dbReference>
<dbReference type="SUPFAM" id="SSF51735">
    <property type="entry name" value="NAD(P)-binding Rossmann-fold domains"/>
    <property type="match status" value="1"/>
</dbReference>
<dbReference type="Pfam" id="PF00106">
    <property type="entry name" value="adh_short"/>
    <property type="match status" value="1"/>
</dbReference>
<protein>
    <submittedName>
        <fullName evidence="3">Retinol dehydrogenase</fullName>
    </submittedName>
</protein>
<dbReference type="RefSeq" id="WP_185258812.1">
    <property type="nucleotide sequence ID" value="NZ_AP023368.1"/>
</dbReference>
<name>A0A7I8DN71_9FIRM</name>
<gene>
    <name evidence="3" type="ORF">bsdcttw_15260</name>
</gene>
<keyword evidence="4" id="KW-1185">Reference proteome</keyword>
<dbReference type="KEGG" id="acht:bsdcttw_15260"/>
<accession>A0A7I8DN71</accession>
<reference evidence="3 4" key="1">
    <citation type="submission" date="2020-08" db="EMBL/GenBank/DDBJ databases">
        <title>Draft genome sequencing of an Anaerocolumna strain isolated from anoxic soil subjected to BSD treatment.</title>
        <authorList>
            <person name="Uek A."/>
            <person name="Tonouchi A."/>
        </authorList>
    </citation>
    <scope>NUCLEOTIDE SEQUENCE [LARGE SCALE GENOMIC DNA]</scope>
    <source>
        <strain evidence="3 4">CTTW</strain>
    </source>
</reference>
<sequence length="289" mass="31764">MNIKKVAVVTGGNSGMGKATVAALADKGYSVVMAVRSSERGEAARKELLEIKQQRDIKVMQCDLGSMESVRNFTEEFKDNYSSLDVLVNNAGVISLSRRETVDGLEEQFGVNHIGHFLLTLGLLSCMKKGSRIINVASGAHKIGKIHFDDYNLTKGFKPFYVIRAYGQSKLANILFTRELAERLRDREIMVNCCHPGAVATSIGVDRNTGFGKGITSCLKPFFLSPEEGAKTAVYLATEAMGGMVTGKYFYRNQMAKTSKAAKSRKMARELFELSENITGVSFEDATKR</sequence>
<dbReference type="AlphaFoldDB" id="A0A7I8DN71"/>
<comment type="similarity">
    <text evidence="2">Belongs to the short-chain dehydrogenases/reductases (SDR) family.</text>
</comment>
<reference evidence="3 4" key="2">
    <citation type="submission" date="2020-08" db="EMBL/GenBank/DDBJ databases">
        <authorList>
            <person name="Ueki A."/>
            <person name="Tonouchi A."/>
        </authorList>
    </citation>
    <scope>NUCLEOTIDE SEQUENCE [LARGE SCALE GENOMIC DNA]</scope>
    <source>
        <strain evidence="3 4">CTTW</strain>
    </source>
</reference>
<dbReference type="Gene3D" id="3.40.50.720">
    <property type="entry name" value="NAD(P)-binding Rossmann-like Domain"/>
    <property type="match status" value="1"/>
</dbReference>
<evidence type="ECO:0000256" key="1">
    <source>
        <dbReference type="ARBA" id="ARBA00023002"/>
    </source>
</evidence>
<dbReference type="Proteomes" id="UP000515703">
    <property type="component" value="Chromosome"/>
</dbReference>
<dbReference type="PANTHER" id="PTHR43157">
    <property type="entry name" value="PHOSPHATIDYLINOSITOL-GLYCAN BIOSYNTHESIS CLASS F PROTEIN-RELATED"/>
    <property type="match status" value="1"/>
</dbReference>
<dbReference type="PRINTS" id="PR00081">
    <property type="entry name" value="GDHRDH"/>
</dbReference>
<evidence type="ECO:0000313" key="3">
    <source>
        <dbReference type="EMBL" id="BCJ98485.1"/>
    </source>
</evidence>
<organism evidence="3 4">
    <name type="scientific">Anaerocolumna chitinilytica</name>
    <dbReference type="NCBI Taxonomy" id="1727145"/>
    <lineage>
        <taxon>Bacteria</taxon>
        <taxon>Bacillati</taxon>
        <taxon>Bacillota</taxon>
        <taxon>Clostridia</taxon>
        <taxon>Lachnospirales</taxon>
        <taxon>Lachnospiraceae</taxon>
        <taxon>Anaerocolumna</taxon>
    </lineage>
</organism>
<dbReference type="GO" id="GO:0016491">
    <property type="term" value="F:oxidoreductase activity"/>
    <property type="evidence" value="ECO:0007669"/>
    <property type="project" value="UniProtKB-KW"/>
</dbReference>
<dbReference type="CDD" id="cd05327">
    <property type="entry name" value="retinol-DH_like_SDR_c_like"/>
    <property type="match status" value="1"/>
</dbReference>
<dbReference type="InterPro" id="IPR036291">
    <property type="entry name" value="NAD(P)-bd_dom_sf"/>
</dbReference>
<dbReference type="EMBL" id="AP023368">
    <property type="protein sequence ID" value="BCJ98485.1"/>
    <property type="molecule type" value="Genomic_DNA"/>
</dbReference>
<evidence type="ECO:0000313" key="4">
    <source>
        <dbReference type="Proteomes" id="UP000515703"/>
    </source>
</evidence>
<keyword evidence="1" id="KW-0560">Oxidoreductase</keyword>
<dbReference type="InterPro" id="IPR002347">
    <property type="entry name" value="SDR_fam"/>
</dbReference>